<reference evidence="16" key="1">
    <citation type="submission" date="2018-03" db="EMBL/GenBank/DDBJ databases">
        <title>The complete mitochondrial genome of the stonefly Indonemoura jacobsoni (Plecoptera: Nemouroidea; Nemouridae).</title>
        <authorList>
            <person name="Wang Y."/>
            <person name="Cao J.J."/>
            <person name="Li W.H."/>
        </authorList>
    </citation>
    <scope>NUCLEOTIDE SEQUENCE</scope>
</reference>
<dbReference type="PANTHER" id="PTHR11435">
    <property type="entry name" value="NADH UBIQUINONE OXIDOREDUCTASE SUBUNIT ND6"/>
    <property type="match status" value="1"/>
</dbReference>
<dbReference type="AlphaFoldDB" id="A0A5C0AVC0"/>
<evidence type="ECO:0000256" key="13">
    <source>
        <dbReference type="ARBA" id="ARBA00023136"/>
    </source>
</evidence>
<sequence>MYQLILILLSISTSFIFTTMTHPLAMGMNLLVQTTTITILAGSLTQSFWFSYILFLVFLGGLLVLFIYVTSLASNEMFSLSLKILAIPILLTILVATLVTVDSSWMAESILNSDSTSVFSTANHQEESMNSLTKLYNTPTSLITLTLVLYLFLALIAIVKITKINQGPLRLSN</sequence>
<dbReference type="GeneID" id="41800197"/>
<comment type="catalytic activity">
    <reaction evidence="14 15">
        <text>a ubiquinone + NADH + 5 H(+)(in) = a ubiquinol + NAD(+) + 4 H(+)(out)</text>
        <dbReference type="Rhea" id="RHEA:29091"/>
        <dbReference type="Rhea" id="RHEA-COMP:9565"/>
        <dbReference type="Rhea" id="RHEA-COMP:9566"/>
        <dbReference type="ChEBI" id="CHEBI:15378"/>
        <dbReference type="ChEBI" id="CHEBI:16389"/>
        <dbReference type="ChEBI" id="CHEBI:17976"/>
        <dbReference type="ChEBI" id="CHEBI:57540"/>
        <dbReference type="ChEBI" id="CHEBI:57945"/>
        <dbReference type="EC" id="7.1.1.2"/>
    </reaction>
</comment>
<dbReference type="InterPro" id="IPR001457">
    <property type="entry name" value="NADH_UbQ/plastoQ_OxRdtase_su6"/>
</dbReference>
<evidence type="ECO:0000313" key="16">
    <source>
        <dbReference type="EMBL" id="QEI04327.1"/>
    </source>
</evidence>
<keyword evidence="13 15" id="KW-0472">Membrane</keyword>
<keyword evidence="9 15" id="KW-0249">Electron transport</keyword>
<keyword evidence="11 15" id="KW-0520">NAD</keyword>
<gene>
    <name evidence="16" type="primary">ND6</name>
</gene>
<evidence type="ECO:0000256" key="12">
    <source>
        <dbReference type="ARBA" id="ARBA00023128"/>
    </source>
</evidence>
<dbReference type="Pfam" id="PF00499">
    <property type="entry name" value="Oxidored_q3"/>
    <property type="match status" value="1"/>
</dbReference>
<dbReference type="GO" id="GO:0031966">
    <property type="term" value="C:mitochondrial membrane"/>
    <property type="evidence" value="ECO:0007669"/>
    <property type="project" value="UniProtKB-SubCell"/>
</dbReference>
<dbReference type="EC" id="7.1.1.2" evidence="3 15"/>
<evidence type="ECO:0000256" key="8">
    <source>
        <dbReference type="ARBA" id="ARBA00022967"/>
    </source>
</evidence>
<proteinExistence type="inferred from homology"/>
<evidence type="ECO:0000256" key="3">
    <source>
        <dbReference type="ARBA" id="ARBA00012944"/>
    </source>
</evidence>
<dbReference type="InterPro" id="IPR050269">
    <property type="entry name" value="ComplexI_Subunit6"/>
</dbReference>
<evidence type="ECO:0000256" key="6">
    <source>
        <dbReference type="ARBA" id="ARBA00022660"/>
    </source>
</evidence>
<accession>A0A5C0AVC0</accession>
<dbReference type="GO" id="GO:0008137">
    <property type="term" value="F:NADH dehydrogenase (ubiquinone) activity"/>
    <property type="evidence" value="ECO:0007669"/>
    <property type="project" value="UniProtKB-UniRule"/>
</dbReference>
<dbReference type="RefSeq" id="YP_009694059.1">
    <property type="nucleotide sequence ID" value="NC_044750.1"/>
</dbReference>
<dbReference type="EMBL" id="MH085448">
    <property type="protein sequence ID" value="QEI04327.1"/>
    <property type="molecule type" value="Genomic_DNA"/>
</dbReference>
<evidence type="ECO:0000256" key="4">
    <source>
        <dbReference type="ARBA" id="ARBA00021095"/>
    </source>
</evidence>
<feature type="transmembrane region" description="Helical" evidence="15">
    <location>
        <begin position="80"/>
        <end position="101"/>
    </location>
</feature>
<evidence type="ECO:0000256" key="9">
    <source>
        <dbReference type="ARBA" id="ARBA00022982"/>
    </source>
</evidence>
<comment type="function">
    <text evidence="15">Core subunit of the mitochondrial membrane respiratory chain NADH dehydrogenase (Complex I) which catalyzes electron transfer from NADH through the respiratory chain, using ubiquinone as an electron acceptor. Essential for the catalytic activity and assembly of complex I.</text>
</comment>
<evidence type="ECO:0000256" key="7">
    <source>
        <dbReference type="ARBA" id="ARBA00022692"/>
    </source>
</evidence>
<keyword evidence="5 15" id="KW-0813">Transport</keyword>
<feature type="transmembrane region" description="Helical" evidence="15">
    <location>
        <begin position="142"/>
        <end position="161"/>
    </location>
</feature>
<comment type="similarity">
    <text evidence="2 15">Belongs to the complex I subunit 6 family.</text>
</comment>
<keyword evidence="12 15" id="KW-0496">Mitochondrion</keyword>
<organism evidence="16">
    <name type="scientific">Indonemoura jacobsoni</name>
    <dbReference type="NCBI Taxonomy" id="2605905"/>
    <lineage>
        <taxon>Eukaryota</taxon>
        <taxon>Metazoa</taxon>
        <taxon>Ecdysozoa</taxon>
        <taxon>Arthropoda</taxon>
        <taxon>Hexapoda</taxon>
        <taxon>Insecta</taxon>
        <taxon>Pterygota</taxon>
        <taxon>Neoptera</taxon>
        <taxon>Polyneoptera</taxon>
        <taxon>Plecoptera</taxon>
        <taxon>Nemouroidea</taxon>
        <taxon>Nemouridae</taxon>
        <taxon>Amphinemurinae</taxon>
        <taxon>Indonemoura</taxon>
    </lineage>
</organism>
<keyword evidence="7 15" id="KW-0812">Transmembrane</keyword>
<keyword evidence="6 15" id="KW-0679">Respiratory chain</keyword>
<dbReference type="PANTHER" id="PTHR11435:SF1">
    <property type="entry name" value="NADH-UBIQUINONE OXIDOREDUCTASE CHAIN 6"/>
    <property type="match status" value="1"/>
</dbReference>
<name>A0A5C0AVC0_9NEOP</name>
<keyword evidence="10 15" id="KW-1133">Transmembrane helix</keyword>
<evidence type="ECO:0000256" key="5">
    <source>
        <dbReference type="ARBA" id="ARBA00022448"/>
    </source>
</evidence>
<evidence type="ECO:0000256" key="2">
    <source>
        <dbReference type="ARBA" id="ARBA00005698"/>
    </source>
</evidence>
<evidence type="ECO:0000256" key="15">
    <source>
        <dbReference type="RuleBase" id="RU004430"/>
    </source>
</evidence>
<protein>
    <recommendedName>
        <fullName evidence="4 15">NADH-ubiquinone oxidoreductase chain 6</fullName>
        <ecNumber evidence="3 15">7.1.1.2</ecNumber>
    </recommendedName>
</protein>
<evidence type="ECO:0000256" key="11">
    <source>
        <dbReference type="ARBA" id="ARBA00023027"/>
    </source>
</evidence>
<dbReference type="CTD" id="4541"/>
<keyword evidence="15" id="KW-0830">Ubiquinone</keyword>
<evidence type="ECO:0000256" key="1">
    <source>
        <dbReference type="ARBA" id="ARBA00004225"/>
    </source>
</evidence>
<keyword evidence="8 15" id="KW-1278">Translocase</keyword>
<evidence type="ECO:0000256" key="14">
    <source>
        <dbReference type="ARBA" id="ARBA00049551"/>
    </source>
</evidence>
<comment type="subcellular location">
    <subcellularLocation>
        <location evidence="1 15">Mitochondrion membrane</location>
        <topology evidence="1 15">Multi-pass membrane protein</topology>
    </subcellularLocation>
</comment>
<feature type="transmembrane region" description="Helical" evidence="15">
    <location>
        <begin position="49"/>
        <end position="68"/>
    </location>
</feature>
<geneLocation type="mitochondrion" evidence="16"/>
<evidence type="ECO:0000256" key="10">
    <source>
        <dbReference type="ARBA" id="ARBA00022989"/>
    </source>
</evidence>